<sequence>MHGLLTPADSHLTPAVVKGKVS</sequence>
<evidence type="ECO:0000313" key="2">
    <source>
        <dbReference type="EMBL" id="MPC67099.1"/>
    </source>
</evidence>
<feature type="region of interest" description="Disordered" evidence="1">
    <location>
        <begin position="1"/>
        <end position="22"/>
    </location>
</feature>
<dbReference type="EMBL" id="VSRR010025772">
    <property type="protein sequence ID" value="MPC67099.1"/>
    <property type="molecule type" value="Genomic_DNA"/>
</dbReference>
<protein>
    <submittedName>
        <fullName evidence="2">Uncharacterized protein</fullName>
    </submittedName>
</protein>
<dbReference type="Proteomes" id="UP000324222">
    <property type="component" value="Unassembled WGS sequence"/>
</dbReference>
<accession>A0A5B7HB75</accession>
<keyword evidence="3" id="KW-1185">Reference proteome</keyword>
<proteinExistence type="predicted"/>
<comment type="caution">
    <text evidence="2">The sequence shown here is derived from an EMBL/GenBank/DDBJ whole genome shotgun (WGS) entry which is preliminary data.</text>
</comment>
<reference evidence="2 3" key="1">
    <citation type="submission" date="2019-05" db="EMBL/GenBank/DDBJ databases">
        <title>Another draft genome of Portunus trituberculatus and its Hox gene families provides insights of decapod evolution.</title>
        <authorList>
            <person name="Jeong J.-H."/>
            <person name="Song I."/>
            <person name="Kim S."/>
            <person name="Choi T."/>
            <person name="Kim D."/>
            <person name="Ryu S."/>
            <person name="Kim W."/>
        </authorList>
    </citation>
    <scope>NUCLEOTIDE SEQUENCE [LARGE SCALE GENOMIC DNA]</scope>
    <source>
        <tissue evidence="2">Muscle</tissue>
    </source>
</reference>
<dbReference type="AlphaFoldDB" id="A0A5B7HB75"/>
<organism evidence="2 3">
    <name type="scientific">Portunus trituberculatus</name>
    <name type="common">Swimming crab</name>
    <name type="synonym">Neptunus trituberculatus</name>
    <dbReference type="NCBI Taxonomy" id="210409"/>
    <lineage>
        <taxon>Eukaryota</taxon>
        <taxon>Metazoa</taxon>
        <taxon>Ecdysozoa</taxon>
        <taxon>Arthropoda</taxon>
        <taxon>Crustacea</taxon>
        <taxon>Multicrustacea</taxon>
        <taxon>Malacostraca</taxon>
        <taxon>Eumalacostraca</taxon>
        <taxon>Eucarida</taxon>
        <taxon>Decapoda</taxon>
        <taxon>Pleocyemata</taxon>
        <taxon>Brachyura</taxon>
        <taxon>Eubrachyura</taxon>
        <taxon>Portunoidea</taxon>
        <taxon>Portunidae</taxon>
        <taxon>Portuninae</taxon>
        <taxon>Portunus</taxon>
    </lineage>
</organism>
<evidence type="ECO:0000313" key="3">
    <source>
        <dbReference type="Proteomes" id="UP000324222"/>
    </source>
</evidence>
<evidence type="ECO:0000256" key="1">
    <source>
        <dbReference type="SAM" id="MobiDB-lite"/>
    </source>
</evidence>
<name>A0A5B7HB75_PORTR</name>
<gene>
    <name evidence="2" type="ORF">E2C01_061264</name>
</gene>